<dbReference type="AlphaFoldDB" id="A0A829R8U2"/>
<dbReference type="Gene3D" id="1.10.3720.10">
    <property type="entry name" value="MetI-like"/>
    <property type="match status" value="1"/>
</dbReference>
<dbReference type="InterPro" id="IPR000515">
    <property type="entry name" value="MetI-like"/>
</dbReference>
<dbReference type="CDD" id="cd06261">
    <property type="entry name" value="TM_PBP2"/>
    <property type="match status" value="1"/>
</dbReference>
<dbReference type="SUPFAM" id="SSF161098">
    <property type="entry name" value="MetI-like"/>
    <property type="match status" value="1"/>
</dbReference>
<keyword evidence="7 8" id="KW-0472">Membrane</keyword>
<evidence type="ECO:0000313" key="10">
    <source>
        <dbReference type="EMBL" id="EUJ29984.1"/>
    </source>
</evidence>
<proteinExistence type="inferred from homology"/>
<dbReference type="PANTHER" id="PTHR47737:SF1">
    <property type="entry name" value="GLYCINE BETAINE_PROLINE BETAINE TRANSPORT SYSTEM PERMEASE PROTEIN PROW"/>
    <property type="match status" value="1"/>
</dbReference>
<organism evidence="10 11">
    <name type="scientific">Listeria grayi FSL F6-1183</name>
    <dbReference type="NCBI Taxonomy" id="1265827"/>
    <lineage>
        <taxon>Bacteria</taxon>
        <taxon>Bacillati</taxon>
        <taxon>Bacillota</taxon>
        <taxon>Bacilli</taxon>
        <taxon>Bacillales</taxon>
        <taxon>Listeriaceae</taxon>
        <taxon>Listeria</taxon>
    </lineage>
</organism>
<keyword evidence="5 8" id="KW-1133">Transmembrane helix</keyword>
<evidence type="ECO:0000256" key="7">
    <source>
        <dbReference type="ARBA" id="ARBA00023136"/>
    </source>
</evidence>
<dbReference type="PANTHER" id="PTHR47737">
    <property type="entry name" value="GLYCINE BETAINE/PROLINE BETAINE TRANSPORT SYSTEM PERMEASE PROTEIN PROW"/>
    <property type="match status" value="1"/>
</dbReference>
<dbReference type="GO" id="GO:0006950">
    <property type="term" value="P:response to stress"/>
    <property type="evidence" value="ECO:0007669"/>
    <property type="project" value="UniProtKB-ARBA"/>
</dbReference>
<dbReference type="InterPro" id="IPR035906">
    <property type="entry name" value="MetI-like_sf"/>
</dbReference>
<dbReference type="Proteomes" id="UP000019251">
    <property type="component" value="Unassembled WGS sequence"/>
</dbReference>
<dbReference type="GO" id="GO:0005275">
    <property type="term" value="F:amine transmembrane transporter activity"/>
    <property type="evidence" value="ECO:0007669"/>
    <property type="project" value="TreeGrafter"/>
</dbReference>
<gene>
    <name evidence="10" type="ORF">LMUR_02787</name>
</gene>
<comment type="subcellular location">
    <subcellularLocation>
        <location evidence="8">Cell membrane</location>
        <topology evidence="8">Multi-pass membrane protein</topology>
    </subcellularLocation>
    <subcellularLocation>
        <location evidence="1">Membrane</location>
        <topology evidence="1">Multi-pass membrane protein</topology>
    </subcellularLocation>
</comment>
<keyword evidence="4 8" id="KW-0812">Transmembrane</keyword>
<name>A0A829R8U2_LISGR</name>
<feature type="transmembrane region" description="Helical" evidence="8">
    <location>
        <begin position="222"/>
        <end position="241"/>
    </location>
</feature>
<evidence type="ECO:0000256" key="8">
    <source>
        <dbReference type="RuleBase" id="RU363032"/>
    </source>
</evidence>
<accession>A0A829R8U2</accession>
<feature type="transmembrane region" description="Helical" evidence="8">
    <location>
        <begin position="75"/>
        <end position="92"/>
    </location>
</feature>
<keyword evidence="3" id="KW-1003">Cell membrane</keyword>
<dbReference type="GO" id="GO:0043190">
    <property type="term" value="C:ATP-binding cassette (ABC) transporter complex"/>
    <property type="evidence" value="ECO:0007669"/>
    <property type="project" value="TreeGrafter"/>
</dbReference>
<dbReference type="GO" id="GO:0031460">
    <property type="term" value="P:glycine betaine transport"/>
    <property type="evidence" value="ECO:0007669"/>
    <property type="project" value="TreeGrafter"/>
</dbReference>
<reference evidence="10 11" key="1">
    <citation type="submission" date="2012-12" db="EMBL/GenBank/DDBJ databases">
        <title>Novel taxa of Listeriaceae from agricultural environments in the United States.</title>
        <authorList>
            <person name="den Bakker H.C."/>
            <person name="Allred A."/>
            <person name="Warchocki S."/>
            <person name="Wright E.M."/>
            <person name="Burrell A."/>
            <person name="Nightingale K.K."/>
            <person name="Kephart D."/>
            <person name="Wiedmann M."/>
        </authorList>
    </citation>
    <scope>NUCLEOTIDE SEQUENCE [LARGE SCALE GENOMIC DNA]</scope>
    <source>
        <strain evidence="10 11">FSL F6-1183</strain>
    </source>
</reference>
<comment type="caution">
    <text evidence="10">The sequence shown here is derived from an EMBL/GenBank/DDBJ whole genome shotgun (WGS) entry which is preliminary data.</text>
</comment>
<dbReference type="EMBL" id="AODG01000004">
    <property type="protein sequence ID" value="EUJ29984.1"/>
    <property type="molecule type" value="Genomic_DNA"/>
</dbReference>
<dbReference type="GO" id="GO:0015871">
    <property type="term" value="P:choline transport"/>
    <property type="evidence" value="ECO:0007669"/>
    <property type="project" value="TreeGrafter"/>
</dbReference>
<feature type="transmembrane region" description="Helical" evidence="8">
    <location>
        <begin position="45"/>
        <end position="68"/>
    </location>
</feature>
<dbReference type="Pfam" id="PF00528">
    <property type="entry name" value="BPD_transp_1"/>
    <property type="match status" value="1"/>
</dbReference>
<evidence type="ECO:0000256" key="5">
    <source>
        <dbReference type="ARBA" id="ARBA00022989"/>
    </source>
</evidence>
<dbReference type="GO" id="GO:0015226">
    <property type="term" value="F:carnitine transmembrane transporter activity"/>
    <property type="evidence" value="ECO:0007669"/>
    <property type="project" value="TreeGrafter"/>
</dbReference>
<dbReference type="PROSITE" id="PS50928">
    <property type="entry name" value="ABC_TM1"/>
    <property type="match status" value="1"/>
</dbReference>
<evidence type="ECO:0000256" key="1">
    <source>
        <dbReference type="ARBA" id="ARBA00004141"/>
    </source>
</evidence>
<evidence type="ECO:0000256" key="3">
    <source>
        <dbReference type="ARBA" id="ARBA00022475"/>
    </source>
</evidence>
<keyword evidence="2 8" id="KW-0813">Transport</keyword>
<dbReference type="RefSeq" id="WP_036104122.1">
    <property type="nucleotide sequence ID" value="NZ_AODG01000004.1"/>
</dbReference>
<feature type="transmembrane region" description="Helical" evidence="8">
    <location>
        <begin position="98"/>
        <end position="121"/>
    </location>
</feature>
<comment type="similarity">
    <text evidence="8">Belongs to the binding-protein-dependent transport system permease family.</text>
</comment>
<dbReference type="FunFam" id="1.10.3720.10:FF:000001">
    <property type="entry name" value="Glycine betaine ABC transporter, permease"/>
    <property type="match status" value="1"/>
</dbReference>
<evidence type="ECO:0000256" key="2">
    <source>
        <dbReference type="ARBA" id="ARBA00022448"/>
    </source>
</evidence>
<feature type="domain" description="ABC transmembrane type-1" evidence="9">
    <location>
        <begin position="95"/>
        <end position="274"/>
    </location>
</feature>
<evidence type="ECO:0000259" key="9">
    <source>
        <dbReference type="PROSITE" id="PS50928"/>
    </source>
</evidence>
<sequence>MTTTFVLGKIPVAESVENLTDWMTTNFASFFDFFQTIGQGLMDNITYLLGLIPPLVFILILAVLAFFISGKKIGLTAFVIIGLLFIRDQELWDALVNTITLVIVSSLVAIIIGVPVGVWMSKSKIAESIIKPILDFMQTMPGFVYLIPAVAFFGIGVVPGVFASVIFALPPTVRFTNLGIRQVPVELVEASDSYGTTGWQKLIKVELPIAKSTIMAGINQTVMLALSMVVIASMIGAPGLGRQVLQALQRAQVGNGFVAGVSLVILAIIMDRFTQYLNTRKRKTKNQ</sequence>
<keyword evidence="6" id="KW-0346">Stress response</keyword>
<protein>
    <submittedName>
        <fullName evidence="10">Glycine betaine/L-proline ABC transporter, substrate-binding/permease protein</fullName>
    </submittedName>
</protein>
<evidence type="ECO:0000256" key="4">
    <source>
        <dbReference type="ARBA" id="ARBA00022692"/>
    </source>
</evidence>
<feature type="transmembrane region" description="Helical" evidence="8">
    <location>
        <begin position="253"/>
        <end position="270"/>
    </location>
</feature>
<feature type="transmembrane region" description="Helical" evidence="8">
    <location>
        <begin position="142"/>
        <end position="169"/>
    </location>
</feature>
<evidence type="ECO:0000313" key="11">
    <source>
        <dbReference type="Proteomes" id="UP000019251"/>
    </source>
</evidence>
<evidence type="ECO:0000256" key="6">
    <source>
        <dbReference type="ARBA" id="ARBA00023016"/>
    </source>
</evidence>